<dbReference type="GO" id="GO:0005634">
    <property type="term" value="C:nucleus"/>
    <property type="evidence" value="ECO:0007669"/>
    <property type="project" value="UniProtKB-SubCell"/>
</dbReference>
<comment type="subunit">
    <text evidence="2">Homotrimer.</text>
</comment>
<dbReference type="Proteomes" id="UP000623129">
    <property type="component" value="Unassembled WGS sequence"/>
</dbReference>
<evidence type="ECO:0000256" key="7">
    <source>
        <dbReference type="SAM" id="MobiDB-lite"/>
    </source>
</evidence>
<dbReference type="InterPro" id="IPR036388">
    <property type="entry name" value="WH-like_DNA-bd_sf"/>
</dbReference>
<feature type="compositionally biased region" description="Low complexity" evidence="7">
    <location>
        <begin position="73"/>
        <end position="95"/>
    </location>
</feature>
<feature type="region of interest" description="Disordered" evidence="7">
    <location>
        <begin position="114"/>
        <end position="167"/>
    </location>
</feature>
<evidence type="ECO:0000256" key="2">
    <source>
        <dbReference type="ARBA" id="ARBA00011233"/>
    </source>
</evidence>
<reference evidence="9" key="1">
    <citation type="submission" date="2020-01" db="EMBL/GenBank/DDBJ databases">
        <title>Genome sequence of Kobresia littledalei, the first chromosome-level genome in the family Cyperaceae.</title>
        <authorList>
            <person name="Qu G."/>
        </authorList>
    </citation>
    <scope>NUCLEOTIDE SEQUENCE</scope>
    <source>
        <strain evidence="9">C.B.Clarke</strain>
        <tissue evidence="9">Leaf</tissue>
    </source>
</reference>
<evidence type="ECO:0000256" key="3">
    <source>
        <dbReference type="ARBA" id="ARBA00022553"/>
    </source>
</evidence>
<organism evidence="9 10">
    <name type="scientific">Carex littledalei</name>
    <dbReference type="NCBI Taxonomy" id="544730"/>
    <lineage>
        <taxon>Eukaryota</taxon>
        <taxon>Viridiplantae</taxon>
        <taxon>Streptophyta</taxon>
        <taxon>Embryophyta</taxon>
        <taxon>Tracheophyta</taxon>
        <taxon>Spermatophyta</taxon>
        <taxon>Magnoliopsida</taxon>
        <taxon>Liliopsida</taxon>
        <taxon>Poales</taxon>
        <taxon>Cyperaceae</taxon>
        <taxon>Cyperoideae</taxon>
        <taxon>Cariceae</taxon>
        <taxon>Carex</taxon>
        <taxon>Carex subgen. Euthyceras</taxon>
    </lineage>
</organism>
<evidence type="ECO:0000259" key="8">
    <source>
        <dbReference type="Pfam" id="PF00447"/>
    </source>
</evidence>
<feature type="compositionally biased region" description="Basic and acidic residues" evidence="7">
    <location>
        <begin position="127"/>
        <end position="141"/>
    </location>
</feature>
<dbReference type="PANTHER" id="PTHR10015">
    <property type="entry name" value="HEAT SHOCK TRANSCRIPTION FACTOR"/>
    <property type="match status" value="1"/>
</dbReference>
<feature type="compositionally biased region" description="Basic residues" evidence="7">
    <location>
        <begin position="142"/>
        <end position="151"/>
    </location>
</feature>
<keyword evidence="3" id="KW-0597">Phosphoprotein</keyword>
<dbReference type="Gene3D" id="1.10.10.10">
    <property type="entry name" value="Winged helix-like DNA-binding domain superfamily/Winged helix DNA-binding domain"/>
    <property type="match status" value="1"/>
</dbReference>
<dbReference type="PANTHER" id="PTHR10015:SF427">
    <property type="entry name" value="HEAT SHOCK FACTOR PROTEIN"/>
    <property type="match status" value="1"/>
</dbReference>
<dbReference type="Pfam" id="PF00447">
    <property type="entry name" value="HSF_DNA-bind"/>
    <property type="match status" value="1"/>
</dbReference>
<dbReference type="AlphaFoldDB" id="A0A833RBY1"/>
<sequence>MCNPPEFSRDLLPQYFKHNNFSSFIRQLNTYICGCPVLIQQVSKKQVGLRRKHHLPAKEQNSRSKPARGQSTKPVPVKPGQKKGTSTGTSIGTSKVRTKKKVLQLVPEWVSVKPELNPQSNSTIDEVVDKENQHKTATETRAKRKRHHIDRRKQQQNSQVGKGNSSR</sequence>
<dbReference type="GO" id="GO:0003700">
    <property type="term" value="F:DNA-binding transcription factor activity"/>
    <property type="evidence" value="ECO:0007669"/>
    <property type="project" value="InterPro"/>
</dbReference>
<keyword evidence="6" id="KW-0539">Nucleus</keyword>
<dbReference type="InterPro" id="IPR000232">
    <property type="entry name" value="HSF_DNA-bd"/>
</dbReference>
<comment type="caution">
    <text evidence="9">The sequence shown here is derived from an EMBL/GenBank/DDBJ whole genome shotgun (WGS) entry which is preliminary data.</text>
</comment>
<dbReference type="OrthoDB" id="60033at2759"/>
<evidence type="ECO:0000256" key="4">
    <source>
        <dbReference type="ARBA" id="ARBA00023016"/>
    </source>
</evidence>
<name>A0A833RBY1_9POAL</name>
<keyword evidence="10" id="KW-1185">Reference proteome</keyword>
<evidence type="ECO:0000256" key="6">
    <source>
        <dbReference type="ARBA" id="ARBA00023242"/>
    </source>
</evidence>
<comment type="subcellular location">
    <subcellularLocation>
        <location evidence="1">Nucleus</location>
    </subcellularLocation>
</comment>
<keyword evidence="4" id="KW-0346">Stress response</keyword>
<dbReference type="SUPFAM" id="SSF46785">
    <property type="entry name" value="Winged helix' DNA-binding domain"/>
    <property type="match status" value="1"/>
</dbReference>
<dbReference type="InterPro" id="IPR036390">
    <property type="entry name" value="WH_DNA-bd_sf"/>
</dbReference>
<feature type="region of interest" description="Disordered" evidence="7">
    <location>
        <begin position="47"/>
        <end position="99"/>
    </location>
</feature>
<dbReference type="GO" id="GO:0043565">
    <property type="term" value="F:sequence-specific DNA binding"/>
    <property type="evidence" value="ECO:0007669"/>
    <property type="project" value="InterPro"/>
</dbReference>
<dbReference type="EMBL" id="SWLB01000005">
    <property type="protein sequence ID" value="KAF3338552.1"/>
    <property type="molecule type" value="Genomic_DNA"/>
</dbReference>
<accession>A0A833RBY1</accession>
<proteinExistence type="predicted"/>
<feature type="compositionally biased region" description="Polar residues" evidence="7">
    <location>
        <begin position="155"/>
        <end position="167"/>
    </location>
</feature>
<evidence type="ECO:0000313" key="9">
    <source>
        <dbReference type="EMBL" id="KAF3338552.1"/>
    </source>
</evidence>
<gene>
    <name evidence="9" type="ORF">FCM35_KLT17389</name>
</gene>
<keyword evidence="5" id="KW-0238">DNA-binding</keyword>
<protein>
    <submittedName>
        <fullName evidence="9">Heat stress transcription factor A-4a</fullName>
    </submittedName>
</protein>
<feature type="domain" description="HSF-type DNA-binding" evidence="8">
    <location>
        <begin position="3"/>
        <end position="31"/>
    </location>
</feature>
<evidence type="ECO:0000313" key="10">
    <source>
        <dbReference type="Proteomes" id="UP000623129"/>
    </source>
</evidence>
<evidence type="ECO:0000256" key="1">
    <source>
        <dbReference type="ARBA" id="ARBA00004123"/>
    </source>
</evidence>
<evidence type="ECO:0000256" key="5">
    <source>
        <dbReference type="ARBA" id="ARBA00023125"/>
    </source>
</evidence>